<dbReference type="GO" id="GO:0003735">
    <property type="term" value="F:structural constituent of ribosome"/>
    <property type="evidence" value="ECO:0007669"/>
    <property type="project" value="TreeGrafter"/>
</dbReference>
<name>A0A5J4YU14_PORPP</name>
<dbReference type="OMA" id="MKPFESI"/>
<feature type="region of interest" description="Disordered" evidence="2">
    <location>
        <begin position="283"/>
        <end position="307"/>
    </location>
</feature>
<dbReference type="Pfam" id="PF00575">
    <property type="entry name" value="S1"/>
    <property type="match status" value="2"/>
</dbReference>
<dbReference type="InterPro" id="IPR050437">
    <property type="entry name" value="Ribos_protein_bS1-like"/>
</dbReference>
<sequence length="307" mass="33829">MDCAFTGSASGAWTPRAARATALNGANVAGLRIHAARDGGMPRVEARTRRRCGRVHATPARNVAAAMTMTAAEQENVSEDKEAGSTEKTWPEKKGLEHFQMGQKVTGKVFRLVPFGAFVDIGATKAGLLHVRDMSTEFVDRPEDVVSNKQVVEVYIKYLDVEQQKLALSLLPRTATSRDKNLANFALGEEVKGTVQRVTNYGVFLDVGASCDAFLHVSDIWGRRPRETMESMRFGETVRAWVSHIDETKSFLRVSARASRKDKKAARSDSEALVDITEVFKRPSQSSANADETKDYMFEEDGGSDYS</sequence>
<keyword evidence="4" id="KW-0687">Ribonucleoprotein</keyword>
<reference evidence="5" key="1">
    <citation type="journal article" date="2019" name="Nat. Commun.">
        <title>Expansion of phycobilisome linker gene families in mesophilic red algae.</title>
        <authorList>
            <person name="Lee J."/>
            <person name="Kim D."/>
            <person name="Bhattacharya D."/>
            <person name="Yoon H.S."/>
        </authorList>
    </citation>
    <scope>NUCLEOTIDE SEQUENCE [LARGE SCALE GENOMIC DNA]</scope>
    <source>
        <strain evidence="5">CCMP 1328</strain>
    </source>
</reference>
<feature type="compositionally biased region" description="Acidic residues" evidence="2">
    <location>
        <begin position="298"/>
        <end position="307"/>
    </location>
</feature>
<keyword evidence="4" id="KW-0689">Ribosomal protein</keyword>
<evidence type="ECO:0000256" key="1">
    <source>
        <dbReference type="ARBA" id="ARBA00025453"/>
    </source>
</evidence>
<dbReference type="GO" id="GO:0006412">
    <property type="term" value="P:translation"/>
    <property type="evidence" value="ECO:0007669"/>
    <property type="project" value="TreeGrafter"/>
</dbReference>
<dbReference type="PROSITE" id="PS50126">
    <property type="entry name" value="S1"/>
    <property type="match status" value="2"/>
</dbReference>
<feature type="domain" description="S1 motif" evidence="3">
    <location>
        <begin position="188"/>
        <end position="257"/>
    </location>
</feature>
<dbReference type="GO" id="GO:0005840">
    <property type="term" value="C:ribosome"/>
    <property type="evidence" value="ECO:0007669"/>
    <property type="project" value="UniProtKB-KW"/>
</dbReference>
<evidence type="ECO:0000313" key="4">
    <source>
        <dbReference type="EMBL" id="KAA8494430.1"/>
    </source>
</evidence>
<dbReference type="InterPro" id="IPR003029">
    <property type="entry name" value="S1_domain"/>
</dbReference>
<dbReference type="Gene3D" id="2.40.50.140">
    <property type="entry name" value="Nucleic acid-binding proteins"/>
    <property type="match status" value="2"/>
</dbReference>
<dbReference type="PANTHER" id="PTHR10724">
    <property type="entry name" value="30S RIBOSOMAL PROTEIN S1"/>
    <property type="match status" value="1"/>
</dbReference>
<dbReference type="InterPro" id="IPR012340">
    <property type="entry name" value="NA-bd_OB-fold"/>
</dbReference>
<dbReference type="SMART" id="SM00316">
    <property type="entry name" value="S1"/>
    <property type="match status" value="2"/>
</dbReference>
<dbReference type="SUPFAM" id="SSF50249">
    <property type="entry name" value="Nucleic acid-binding proteins"/>
    <property type="match status" value="2"/>
</dbReference>
<gene>
    <name evidence="4" type="ORF">FVE85_2671</name>
</gene>
<evidence type="ECO:0000256" key="2">
    <source>
        <dbReference type="SAM" id="MobiDB-lite"/>
    </source>
</evidence>
<organism evidence="4 5">
    <name type="scientific">Porphyridium purpureum</name>
    <name type="common">Red alga</name>
    <name type="synonym">Porphyridium cruentum</name>
    <dbReference type="NCBI Taxonomy" id="35688"/>
    <lineage>
        <taxon>Eukaryota</taxon>
        <taxon>Rhodophyta</taxon>
        <taxon>Bangiophyceae</taxon>
        <taxon>Porphyridiales</taxon>
        <taxon>Porphyridiaceae</taxon>
        <taxon>Porphyridium</taxon>
    </lineage>
</organism>
<dbReference type="FunFam" id="2.40.50.140:FF:000051">
    <property type="entry name" value="RNA-binding transcriptional accessory protein"/>
    <property type="match status" value="1"/>
</dbReference>
<comment type="function">
    <text evidence="1">Associates with the EF-Tu.GDP complex and induces the exchange of GDP to GTP. It remains bound to the aminoacyl-tRNA.EF-Tu.GTP complex up to the GTP hydrolysis stage on the ribosome.</text>
</comment>
<dbReference type="GO" id="GO:0005737">
    <property type="term" value="C:cytoplasm"/>
    <property type="evidence" value="ECO:0007669"/>
    <property type="project" value="UniProtKB-ARBA"/>
</dbReference>
<accession>A0A5J4YU14</accession>
<proteinExistence type="predicted"/>
<dbReference type="EMBL" id="VRMN01000004">
    <property type="protein sequence ID" value="KAA8494430.1"/>
    <property type="molecule type" value="Genomic_DNA"/>
</dbReference>
<dbReference type="GO" id="GO:0003729">
    <property type="term" value="F:mRNA binding"/>
    <property type="evidence" value="ECO:0007669"/>
    <property type="project" value="UniProtKB-ARBA"/>
</dbReference>
<evidence type="ECO:0000313" key="5">
    <source>
        <dbReference type="Proteomes" id="UP000324585"/>
    </source>
</evidence>
<comment type="caution">
    <text evidence="4">The sequence shown here is derived from an EMBL/GenBank/DDBJ whole genome shotgun (WGS) entry which is preliminary data.</text>
</comment>
<feature type="domain" description="S1 motif" evidence="3">
    <location>
        <begin position="102"/>
        <end position="171"/>
    </location>
</feature>
<keyword evidence="5" id="KW-1185">Reference proteome</keyword>
<evidence type="ECO:0000259" key="3">
    <source>
        <dbReference type="PROSITE" id="PS50126"/>
    </source>
</evidence>
<dbReference type="OrthoDB" id="995477at2759"/>
<dbReference type="Proteomes" id="UP000324585">
    <property type="component" value="Unassembled WGS sequence"/>
</dbReference>
<dbReference type="AlphaFoldDB" id="A0A5J4YU14"/>
<protein>
    <submittedName>
        <fullName evidence="4">30S ribosomal protein S1</fullName>
    </submittedName>
</protein>